<accession>A0A1F6W844</accession>
<name>A0A1F6W844_9BACT</name>
<dbReference type="GO" id="GO:0000049">
    <property type="term" value="F:tRNA binding"/>
    <property type="evidence" value="ECO:0007669"/>
    <property type="project" value="InterPro"/>
</dbReference>
<evidence type="ECO:0000256" key="3">
    <source>
        <dbReference type="ARBA" id="ARBA00022759"/>
    </source>
</evidence>
<dbReference type="InterPro" id="IPR014721">
    <property type="entry name" value="Ribsml_uS5_D2-typ_fold_subgr"/>
</dbReference>
<evidence type="ECO:0000313" key="6">
    <source>
        <dbReference type="EMBL" id="OGI78004.1"/>
    </source>
</evidence>
<keyword evidence="5" id="KW-0694">RNA-binding</keyword>
<keyword evidence="1" id="KW-0819">tRNA processing</keyword>
<dbReference type="InterPro" id="IPR020568">
    <property type="entry name" value="Ribosomal_Su5_D2-typ_SF"/>
</dbReference>
<reference evidence="6 7" key="1">
    <citation type="journal article" date="2016" name="Nat. Commun.">
        <title>Thousands of microbial genomes shed light on interconnected biogeochemical processes in an aquifer system.</title>
        <authorList>
            <person name="Anantharaman K."/>
            <person name="Brown C.T."/>
            <person name="Hug L.A."/>
            <person name="Sharon I."/>
            <person name="Castelle C.J."/>
            <person name="Probst A.J."/>
            <person name="Thomas B.C."/>
            <person name="Singh A."/>
            <person name="Wilkins M.J."/>
            <person name="Karaoz U."/>
            <person name="Brodie E.L."/>
            <person name="Williams K.H."/>
            <person name="Hubbard S.S."/>
            <person name="Banfield J.F."/>
        </authorList>
    </citation>
    <scope>NUCLEOTIDE SEQUENCE [LARGE SCALE GENOMIC DNA]</scope>
</reference>
<proteinExistence type="predicted"/>
<dbReference type="GO" id="GO:0008033">
    <property type="term" value="P:tRNA processing"/>
    <property type="evidence" value="ECO:0007669"/>
    <property type="project" value="UniProtKB-KW"/>
</dbReference>
<dbReference type="Proteomes" id="UP000177777">
    <property type="component" value="Unassembled WGS sequence"/>
</dbReference>
<evidence type="ECO:0000313" key="7">
    <source>
        <dbReference type="Proteomes" id="UP000177777"/>
    </source>
</evidence>
<dbReference type="SUPFAM" id="SSF54211">
    <property type="entry name" value="Ribosomal protein S5 domain 2-like"/>
    <property type="match status" value="1"/>
</dbReference>
<keyword evidence="3" id="KW-0255">Endonuclease</keyword>
<evidence type="ECO:0000256" key="2">
    <source>
        <dbReference type="ARBA" id="ARBA00022722"/>
    </source>
</evidence>
<dbReference type="InterPro" id="IPR000100">
    <property type="entry name" value="RNase_P"/>
</dbReference>
<dbReference type="Gene3D" id="3.30.230.10">
    <property type="match status" value="1"/>
</dbReference>
<keyword evidence="4" id="KW-0378">Hydrolase</keyword>
<evidence type="ECO:0000256" key="4">
    <source>
        <dbReference type="ARBA" id="ARBA00022801"/>
    </source>
</evidence>
<dbReference type="EMBL" id="MFUE01000004">
    <property type="protein sequence ID" value="OGI78004.1"/>
    <property type="molecule type" value="Genomic_DNA"/>
</dbReference>
<evidence type="ECO:0000256" key="1">
    <source>
        <dbReference type="ARBA" id="ARBA00022694"/>
    </source>
</evidence>
<dbReference type="GO" id="GO:0004526">
    <property type="term" value="F:ribonuclease P activity"/>
    <property type="evidence" value="ECO:0007669"/>
    <property type="project" value="InterPro"/>
</dbReference>
<protein>
    <submittedName>
        <fullName evidence="6">Uncharacterized protein</fullName>
    </submittedName>
</protein>
<dbReference type="AlphaFoldDB" id="A0A1F6W844"/>
<keyword evidence="2" id="KW-0540">Nuclease</keyword>
<dbReference type="STRING" id="1801754.A3D42_01870"/>
<comment type="caution">
    <text evidence="6">The sequence shown here is derived from an EMBL/GenBank/DDBJ whole genome shotgun (WGS) entry which is preliminary data.</text>
</comment>
<dbReference type="Pfam" id="PF00825">
    <property type="entry name" value="Ribonuclease_P"/>
    <property type="match status" value="1"/>
</dbReference>
<gene>
    <name evidence="6" type="ORF">A3D42_01870</name>
</gene>
<evidence type="ECO:0000256" key="5">
    <source>
        <dbReference type="ARBA" id="ARBA00022884"/>
    </source>
</evidence>
<sequence length="108" mass="12445">MTPKTSRADRRTIEKIFKTGKSFVSNGLIFKFFLDKSFLSPKISFIVPKTIAKGAVDRNRLRRQGYGALQIHFHQFPKNTAGAFVFKKLFYSVADIENEIKNILFKIN</sequence>
<organism evidence="6 7">
    <name type="scientific">Candidatus Nomurabacteria bacterium RIFCSPHIGHO2_02_FULL_41_18</name>
    <dbReference type="NCBI Taxonomy" id="1801754"/>
    <lineage>
        <taxon>Bacteria</taxon>
        <taxon>Candidatus Nomuraibacteriota</taxon>
    </lineage>
</organism>